<dbReference type="PANTHER" id="PTHR10869:SF244">
    <property type="entry name" value="PROLYL 4-HYDROXYLASE SUBUNIT ALPHA-2"/>
    <property type="match status" value="1"/>
</dbReference>
<dbReference type="WBParaSite" id="GPLIN_000379500">
    <property type="protein sequence ID" value="GPLIN_000379500"/>
    <property type="gene ID" value="GPLIN_000379500"/>
</dbReference>
<evidence type="ECO:0000313" key="8">
    <source>
        <dbReference type="Proteomes" id="UP000050741"/>
    </source>
</evidence>
<dbReference type="FunFam" id="2.60.120.620:FF:000046">
    <property type="entry name" value="Predicted protein"/>
    <property type="match status" value="1"/>
</dbReference>
<keyword evidence="4" id="KW-0223">Dioxygenase</keyword>
<name>A0A183BT59_GLOPA</name>
<dbReference type="InterPro" id="IPR045054">
    <property type="entry name" value="P4HA-like"/>
</dbReference>
<comment type="cofactor">
    <cofactor evidence="1">
        <name>L-ascorbate</name>
        <dbReference type="ChEBI" id="CHEBI:38290"/>
    </cofactor>
</comment>
<evidence type="ECO:0000256" key="2">
    <source>
        <dbReference type="ARBA" id="ARBA00022723"/>
    </source>
</evidence>
<protein>
    <submittedName>
        <fullName evidence="9">P4Hc domain-containing protein</fullName>
    </submittedName>
</protein>
<dbReference type="AlphaFoldDB" id="A0A183BT59"/>
<dbReference type="PANTHER" id="PTHR10869">
    <property type="entry name" value="PROLYL 4-HYDROXYLASE ALPHA SUBUNIT"/>
    <property type="match status" value="1"/>
</dbReference>
<accession>A0A183BT59</accession>
<dbReference type="GO" id="GO:0005506">
    <property type="term" value="F:iron ion binding"/>
    <property type="evidence" value="ECO:0007669"/>
    <property type="project" value="InterPro"/>
</dbReference>
<evidence type="ECO:0000256" key="6">
    <source>
        <dbReference type="ARBA" id="ARBA00023004"/>
    </source>
</evidence>
<dbReference type="GO" id="GO:0031418">
    <property type="term" value="F:L-ascorbic acid binding"/>
    <property type="evidence" value="ECO:0007669"/>
    <property type="project" value="UniProtKB-KW"/>
</dbReference>
<keyword evidence="3" id="KW-0847">Vitamin C</keyword>
<keyword evidence="5" id="KW-0560">Oxidoreductase</keyword>
<sequence length="214" mass="24585">MKQNLLFDVLEIHNAPDFGFPERQLAQNLAFRKAKFGVLESCAQSVKETSKLYCYYKMDRPFLRVAPFKVEIVRFNPLAVLFRNVIVDEEIERIQELAKPKLARATVQNSQTGQLETASYRISKSAWLKASADEVVERINTRLNWMTNLEMETAEELQIANYGIGGHYDPHYDFARKEEKKAFSDLGTGNRIATALFYFTQPEKGGYTVINCKL</sequence>
<keyword evidence="2" id="KW-0479">Metal-binding</keyword>
<feature type="domain" description="Prolyl 4-hydroxylase alpha subunit" evidence="7">
    <location>
        <begin position="77"/>
        <end position="214"/>
    </location>
</feature>
<dbReference type="InterPro" id="IPR044862">
    <property type="entry name" value="Pro_4_hyd_alph_FE2OG_OXY"/>
</dbReference>
<dbReference type="GO" id="GO:0004656">
    <property type="term" value="F:procollagen-proline 4-dioxygenase activity"/>
    <property type="evidence" value="ECO:0007669"/>
    <property type="project" value="TreeGrafter"/>
</dbReference>
<keyword evidence="6" id="KW-0408">Iron</keyword>
<proteinExistence type="predicted"/>
<evidence type="ECO:0000256" key="5">
    <source>
        <dbReference type="ARBA" id="ARBA00023002"/>
    </source>
</evidence>
<dbReference type="Gene3D" id="2.60.120.620">
    <property type="entry name" value="q2cbj1_9rhob like domain"/>
    <property type="match status" value="1"/>
</dbReference>
<evidence type="ECO:0000256" key="4">
    <source>
        <dbReference type="ARBA" id="ARBA00022964"/>
    </source>
</evidence>
<reference evidence="8" key="1">
    <citation type="submission" date="2014-05" db="EMBL/GenBank/DDBJ databases">
        <title>The genome and life-stage specific transcriptomes of Globodera pallida elucidate key aspects of plant parasitism by a cyst nematode.</title>
        <authorList>
            <person name="Cotton J.A."/>
            <person name="Lilley C.J."/>
            <person name="Jones L.M."/>
            <person name="Kikuchi T."/>
            <person name="Reid A.J."/>
            <person name="Thorpe P."/>
            <person name="Tsai I.J."/>
            <person name="Beasley H."/>
            <person name="Blok V."/>
            <person name="Cock P.J.A."/>
            <person name="Van den Akker S.E."/>
            <person name="Holroyd N."/>
            <person name="Hunt M."/>
            <person name="Mantelin S."/>
            <person name="Naghra H."/>
            <person name="Pain A."/>
            <person name="Palomares-Rius J.E."/>
            <person name="Zarowiecki M."/>
            <person name="Berriman M."/>
            <person name="Jones J.T."/>
            <person name="Urwin P.E."/>
        </authorList>
    </citation>
    <scope>NUCLEOTIDE SEQUENCE [LARGE SCALE GENOMIC DNA]</scope>
    <source>
        <strain evidence="8">Lindley</strain>
    </source>
</reference>
<dbReference type="Proteomes" id="UP000050741">
    <property type="component" value="Unassembled WGS sequence"/>
</dbReference>
<organism evidence="8 9">
    <name type="scientific">Globodera pallida</name>
    <name type="common">Potato cyst nematode worm</name>
    <name type="synonym">Heterodera pallida</name>
    <dbReference type="NCBI Taxonomy" id="36090"/>
    <lineage>
        <taxon>Eukaryota</taxon>
        <taxon>Metazoa</taxon>
        <taxon>Ecdysozoa</taxon>
        <taxon>Nematoda</taxon>
        <taxon>Chromadorea</taxon>
        <taxon>Rhabditida</taxon>
        <taxon>Tylenchina</taxon>
        <taxon>Tylenchomorpha</taxon>
        <taxon>Tylenchoidea</taxon>
        <taxon>Heteroderidae</taxon>
        <taxon>Heteroderinae</taxon>
        <taxon>Globodera</taxon>
    </lineage>
</organism>
<dbReference type="GO" id="GO:0005783">
    <property type="term" value="C:endoplasmic reticulum"/>
    <property type="evidence" value="ECO:0007669"/>
    <property type="project" value="TreeGrafter"/>
</dbReference>
<evidence type="ECO:0000256" key="3">
    <source>
        <dbReference type="ARBA" id="ARBA00022896"/>
    </source>
</evidence>
<reference evidence="9" key="2">
    <citation type="submission" date="2016-06" db="UniProtKB">
        <authorList>
            <consortium name="WormBaseParasite"/>
        </authorList>
    </citation>
    <scope>IDENTIFICATION</scope>
</reference>
<keyword evidence="8" id="KW-1185">Reference proteome</keyword>
<dbReference type="SMART" id="SM00702">
    <property type="entry name" value="P4Hc"/>
    <property type="match status" value="1"/>
</dbReference>
<dbReference type="InterPro" id="IPR006620">
    <property type="entry name" value="Pro_4_hyd_alph"/>
</dbReference>
<evidence type="ECO:0000259" key="7">
    <source>
        <dbReference type="SMART" id="SM00702"/>
    </source>
</evidence>
<evidence type="ECO:0000313" key="9">
    <source>
        <dbReference type="WBParaSite" id="GPLIN_000379500"/>
    </source>
</evidence>
<evidence type="ECO:0000256" key="1">
    <source>
        <dbReference type="ARBA" id="ARBA00001961"/>
    </source>
</evidence>
<dbReference type="Pfam" id="PF13640">
    <property type="entry name" value="2OG-FeII_Oxy_3"/>
    <property type="match status" value="1"/>
</dbReference>